<dbReference type="EMBL" id="DUZY01000004">
    <property type="protein sequence ID" value="DAD35101.1"/>
    <property type="molecule type" value="Genomic_DNA"/>
</dbReference>
<sequence length="136" mass="15051">MNLWACSPVNQLGGLIPNWPIQSVKLKFLVPACQSKENNENAKLQTAVGEFCETLDLSMSLLCSIFFLFTLAHHSFCMGGCIPERILAGALSLNFDVLRNLVQLMLQATSASRYIHSILIHIPRNSSGPIRQSSDF</sequence>
<reference evidence="1 2" key="1">
    <citation type="journal article" date="2020" name="Mol. Biol. Evol.">
        <title>Distinct Expression and Methylation Patterns for Genes with Different Fates following a Single Whole-Genome Duplication in Flowering Plants.</title>
        <authorList>
            <person name="Shi T."/>
            <person name="Rahmani R.S."/>
            <person name="Gugger P.F."/>
            <person name="Wang M."/>
            <person name="Li H."/>
            <person name="Zhang Y."/>
            <person name="Li Z."/>
            <person name="Wang Q."/>
            <person name="Van de Peer Y."/>
            <person name="Marchal K."/>
            <person name="Chen J."/>
        </authorList>
    </citation>
    <scope>NUCLEOTIDE SEQUENCE [LARGE SCALE GENOMIC DNA]</scope>
    <source>
        <tissue evidence="1">Leaf</tissue>
    </source>
</reference>
<name>A0A822YU64_NELNU</name>
<keyword evidence="2" id="KW-1185">Reference proteome</keyword>
<organism evidence="1 2">
    <name type="scientific">Nelumbo nucifera</name>
    <name type="common">Sacred lotus</name>
    <dbReference type="NCBI Taxonomy" id="4432"/>
    <lineage>
        <taxon>Eukaryota</taxon>
        <taxon>Viridiplantae</taxon>
        <taxon>Streptophyta</taxon>
        <taxon>Embryophyta</taxon>
        <taxon>Tracheophyta</taxon>
        <taxon>Spermatophyta</taxon>
        <taxon>Magnoliopsida</taxon>
        <taxon>Proteales</taxon>
        <taxon>Nelumbonaceae</taxon>
        <taxon>Nelumbo</taxon>
    </lineage>
</organism>
<gene>
    <name evidence="1" type="ORF">HUJ06_005741</name>
</gene>
<dbReference type="AlphaFoldDB" id="A0A822YU64"/>
<evidence type="ECO:0000313" key="2">
    <source>
        <dbReference type="Proteomes" id="UP000607653"/>
    </source>
</evidence>
<evidence type="ECO:0000313" key="1">
    <source>
        <dbReference type="EMBL" id="DAD35101.1"/>
    </source>
</evidence>
<comment type="caution">
    <text evidence="1">The sequence shown here is derived from an EMBL/GenBank/DDBJ whole genome shotgun (WGS) entry which is preliminary data.</text>
</comment>
<dbReference type="Proteomes" id="UP000607653">
    <property type="component" value="Unassembled WGS sequence"/>
</dbReference>
<proteinExistence type="predicted"/>
<accession>A0A822YU64</accession>
<protein>
    <submittedName>
        <fullName evidence="1">Uncharacterized protein</fullName>
    </submittedName>
</protein>